<dbReference type="GO" id="GO:0010468">
    <property type="term" value="P:regulation of gene expression"/>
    <property type="evidence" value="ECO:0007669"/>
    <property type="project" value="InterPro"/>
</dbReference>
<keyword evidence="2" id="KW-0472">Membrane</keyword>
<feature type="transmembrane region" description="Helical" evidence="2">
    <location>
        <begin position="40"/>
        <end position="57"/>
    </location>
</feature>
<dbReference type="NCBIfam" id="TIGR03082">
    <property type="entry name" value="Gneg_AbrB_dup"/>
    <property type="match status" value="1"/>
</dbReference>
<feature type="transmembrane region" description="Helical" evidence="2">
    <location>
        <begin position="293"/>
        <end position="317"/>
    </location>
</feature>
<accession>A0A378ZUQ2</accession>
<gene>
    <name evidence="3" type="ORF">NCTC13350_01886</name>
</gene>
<protein>
    <submittedName>
        <fullName evidence="3">Ammonia monooxygenase</fullName>
    </submittedName>
</protein>
<feature type="transmembrane region" description="Helical" evidence="2">
    <location>
        <begin position="89"/>
        <end position="108"/>
    </location>
</feature>
<evidence type="ECO:0000313" key="4">
    <source>
        <dbReference type="Proteomes" id="UP000255000"/>
    </source>
</evidence>
<feature type="transmembrane region" description="Helical" evidence="2">
    <location>
        <begin position="237"/>
        <end position="256"/>
    </location>
</feature>
<sequence length="383" mass="40129">MSPFRSVPLSRPDPDEDQPSPVPPGTETARALTPDVLRRILFGSLLGAAGGILFWLAHMPLPWMLGSMLFTMVASIFGAPILPPGRIRPALVAVIGVLLGSGFSPALIGQLGDWVISLGLLALYLVVSGVLAVPFYMKVGGFDRVTAFCSGMPGGLMEMVSLGKDLGGDERKIILAHAARIVVTISLISFWFRIIEGQSVGTAITKGGSPSWQDLAILGACGVIGAFTALKLRLPAATLVGPMLLSAAVHVTGITTSAPPQGLVIACQVLMGTIMGCRFLGAGRREVIHAVSLSFGATLMTLLVTLAFAFGFGAFIGQTTSQIVLAYAPGGLTEMSLIALAMKAEVAYVASHHITRIVLLISFAPLVLSLIDRRPPGRIKPRD</sequence>
<dbReference type="AlphaFoldDB" id="A0A378ZUQ2"/>
<dbReference type="EMBL" id="UGSK01000001">
    <property type="protein sequence ID" value="SUB00956.1"/>
    <property type="molecule type" value="Genomic_DNA"/>
</dbReference>
<organism evidence="3 4">
    <name type="scientific">Pannonibacter phragmitetus</name>
    <dbReference type="NCBI Taxonomy" id="121719"/>
    <lineage>
        <taxon>Bacteria</taxon>
        <taxon>Pseudomonadati</taxon>
        <taxon>Pseudomonadota</taxon>
        <taxon>Alphaproteobacteria</taxon>
        <taxon>Hyphomicrobiales</taxon>
        <taxon>Stappiaceae</taxon>
        <taxon>Pannonibacter</taxon>
    </lineage>
</organism>
<keyword evidence="2" id="KW-1133">Transmembrane helix</keyword>
<dbReference type="GO" id="GO:0016020">
    <property type="term" value="C:membrane"/>
    <property type="evidence" value="ECO:0007669"/>
    <property type="project" value="InterPro"/>
</dbReference>
<evidence type="ECO:0000313" key="3">
    <source>
        <dbReference type="EMBL" id="SUB00956.1"/>
    </source>
</evidence>
<dbReference type="InterPro" id="IPR017516">
    <property type="entry name" value="AbrB_dup"/>
</dbReference>
<dbReference type="PANTHER" id="PTHR38457:SF1">
    <property type="entry name" value="REGULATOR ABRB-RELATED"/>
    <property type="match status" value="1"/>
</dbReference>
<feature type="region of interest" description="Disordered" evidence="1">
    <location>
        <begin position="1"/>
        <end position="29"/>
    </location>
</feature>
<dbReference type="Pfam" id="PF05145">
    <property type="entry name" value="AbrB"/>
    <property type="match status" value="1"/>
</dbReference>
<evidence type="ECO:0000256" key="1">
    <source>
        <dbReference type="SAM" id="MobiDB-lite"/>
    </source>
</evidence>
<dbReference type="InterPro" id="IPR007820">
    <property type="entry name" value="AbrB_fam"/>
</dbReference>
<feature type="transmembrane region" description="Helical" evidence="2">
    <location>
        <begin position="63"/>
        <end position="82"/>
    </location>
</feature>
<feature type="transmembrane region" description="Helical" evidence="2">
    <location>
        <begin position="114"/>
        <end position="136"/>
    </location>
</feature>
<feature type="transmembrane region" description="Helical" evidence="2">
    <location>
        <begin position="262"/>
        <end position="281"/>
    </location>
</feature>
<reference evidence="3 4" key="1">
    <citation type="submission" date="2018-06" db="EMBL/GenBank/DDBJ databases">
        <authorList>
            <consortium name="Pathogen Informatics"/>
            <person name="Doyle S."/>
        </authorList>
    </citation>
    <scope>NUCLEOTIDE SEQUENCE [LARGE SCALE GENOMIC DNA]</scope>
    <source>
        <strain evidence="3 4">NCTC13350</strain>
    </source>
</reference>
<proteinExistence type="predicted"/>
<name>A0A378ZUQ2_9HYPH</name>
<dbReference type="GO" id="GO:0004497">
    <property type="term" value="F:monooxygenase activity"/>
    <property type="evidence" value="ECO:0007669"/>
    <property type="project" value="UniProtKB-KW"/>
</dbReference>
<dbReference type="PIRSF" id="PIRSF038991">
    <property type="entry name" value="Protein_AbrB"/>
    <property type="match status" value="1"/>
</dbReference>
<dbReference type="Proteomes" id="UP000255000">
    <property type="component" value="Unassembled WGS sequence"/>
</dbReference>
<feature type="transmembrane region" description="Helical" evidence="2">
    <location>
        <begin position="354"/>
        <end position="371"/>
    </location>
</feature>
<keyword evidence="3" id="KW-0503">Monooxygenase</keyword>
<feature type="transmembrane region" description="Helical" evidence="2">
    <location>
        <begin position="173"/>
        <end position="192"/>
    </location>
</feature>
<keyword evidence="2" id="KW-0812">Transmembrane</keyword>
<dbReference type="PANTHER" id="PTHR38457">
    <property type="entry name" value="REGULATOR ABRB-RELATED"/>
    <property type="match status" value="1"/>
</dbReference>
<evidence type="ECO:0000256" key="2">
    <source>
        <dbReference type="SAM" id="Phobius"/>
    </source>
</evidence>
<keyword evidence="3" id="KW-0560">Oxidoreductase</keyword>
<feature type="transmembrane region" description="Helical" evidence="2">
    <location>
        <begin position="212"/>
        <end position="230"/>
    </location>
</feature>